<dbReference type="CDD" id="cd01991">
    <property type="entry name" value="Asn_synthase_B_C"/>
    <property type="match status" value="1"/>
</dbReference>
<gene>
    <name evidence="2" type="ORF">MM415B01508_0019</name>
</gene>
<dbReference type="InterPro" id="IPR001962">
    <property type="entry name" value="Asn_synthase"/>
</dbReference>
<evidence type="ECO:0000259" key="1">
    <source>
        <dbReference type="Pfam" id="PF00733"/>
    </source>
</evidence>
<proteinExistence type="predicted"/>
<reference evidence="2" key="1">
    <citation type="submission" date="2020-03" db="EMBL/GenBank/DDBJ databases">
        <title>The deep terrestrial virosphere.</title>
        <authorList>
            <person name="Holmfeldt K."/>
            <person name="Nilsson E."/>
            <person name="Simone D."/>
            <person name="Lopez-Fernandez M."/>
            <person name="Wu X."/>
            <person name="de Brujin I."/>
            <person name="Lundin D."/>
            <person name="Andersson A."/>
            <person name="Bertilsson S."/>
            <person name="Dopson M."/>
        </authorList>
    </citation>
    <scope>NUCLEOTIDE SEQUENCE</scope>
    <source>
        <strain evidence="2">MM415B01508</strain>
    </source>
</reference>
<dbReference type="AlphaFoldDB" id="A0A6M3IKB6"/>
<dbReference type="GO" id="GO:0006529">
    <property type="term" value="P:asparagine biosynthetic process"/>
    <property type="evidence" value="ECO:0007669"/>
    <property type="project" value="InterPro"/>
</dbReference>
<dbReference type="SUPFAM" id="SSF52402">
    <property type="entry name" value="Adenine nucleotide alpha hydrolases-like"/>
    <property type="match status" value="1"/>
</dbReference>
<sequence>MIVHPKNWRDVHVTPDMVWVQLLDILKDIPSCNLALSGGVDSSLLLKGLIDTDHKNIQCFTIAFKEDHPDIVHAKLIAKFYDIEHKIIIAQPGKPVYQTFYDELKFFEIEDIVCGDGVDEYMAGYYDHCKSPEYSTYYHYIDQLIPKHLNALDNESQNVKVYLPFLDDRFTGFAARIPLSSKVAYLYIRKHFIYELAKINGIPKEIIDRRKYGFCDIWKVK</sequence>
<organism evidence="2">
    <name type="scientific">viral metagenome</name>
    <dbReference type="NCBI Taxonomy" id="1070528"/>
    <lineage>
        <taxon>unclassified sequences</taxon>
        <taxon>metagenomes</taxon>
        <taxon>organismal metagenomes</taxon>
    </lineage>
</organism>
<feature type="domain" description="Asparagine synthetase" evidence="1">
    <location>
        <begin position="159"/>
        <end position="216"/>
    </location>
</feature>
<dbReference type="Pfam" id="PF00733">
    <property type="entry name" value="Asn_synthase"/>
    <property type="match status" value="2"/>
</dbReference>
<evidence type="ECO:0000313" key="2">
    <source>
        <dbReference type="EMBL" id="QJA58050.1"/>
    </source>
</evidence>
<dbReference type="InterPro" id="IPR014729">
    <property type="entry name" value="Rossmann-like_a/b/a_fold"/>
</dbReference>
<dbReference type="PANTHER" id="PTHR43284">
    <property type="entry name" value="ASPARAGINE SYNTHETASE (GLUTAMINE-HYDROLYZING)"/>
    <property type="match status" value="1"/>
</dbReference>
<name>A0A6M3IKB6_9ZZZZ</name>
<feature type="domain" description="Asparagine synthetase" evidence="1">
    <location>
        <begin position="34"/>
        <end position="92"/>
    </location>
</feature>
<accession>A0A6M3IKB6</accession>
<dbReference type="EMBL" id="MT141305">
    <property type="protein sequence ID" value="QJA58050.1"/>
    <property type="molecule type" value="Genomic_DNA"/>
</dbReference>
<dbReference type="GO" id="GO:0004066">
    <property type="term" value="F:asparagine synthase (glutamine-hydrolyzing) activity"/>
    <property type="evidence" value="ECO:0007669"/>
    <property type="project" value="InterPro"/>
</dbReference>
<dbReference type="Gene3D" id="3.40.50.620">
    <property type="entry name" value="HUPs"/>
    <property type="match status" value="2"/>
</dbReference>
<dbReference type="InterPro" id="IPR051786">
    <property type="entry name" value="ASN_synthetase/amidase"/>
</dbReference>
<dbReference type="PANTHER" id="PTHR43284:SF1">
    <property type="entry name" value="ASPARAGINE SYNTHETASE"/>
    <property type="match status" value="1"/>
</dbReference>
<protein>
    <submittedName>
        <fullName evidence="2">Putative asparagine synthase</fullName>
    </submittedName>
</protein>